<gene>
    <name evidence="3" type="ORF">AEAE_0552</name>
</gene>
<comment type="subcellular location">
    <subcellularLocation>
        <location evidence="1">Virion</location>
    </subcellularLocation>
</comment>
<reference evidence="3 4" key="1">
    <citation type="journal article" date="2017" name="BMC Genomics">
        <title>Comparative genomic and phylogenomic analyses of the Bifidobacteriaceae family.</title>
        <authorList>
            <person name="Lugli G.A."/>
            <person name="Milani C."/>
            <person name="Turroni F."/>
            <person name="Duranti S."/>
            <person name="Mancabelli L."/>
            <person name="Mangifesta M."/>
            <person name="Ferrario C."/>
            <person name="Modesto M."/>
            <person name="Mattarelli P."/>
            <person name="Jiri K."/>
            <person name="van Sinderen D."/>
            <person name="Ventura M."/>
        </authorList>
    </citation>
    <scope>NUCLEOTIDE SEQUENCE [LARGE SCALE GENOMIC DNA]</scope>
    <source>
        <strain evidence="3 4">LMG 21773</strain>
    </source>
</reference>
<evidence type="ECO:0000313" key="3">
    <source>
        <dbReference type="EMBL" id="OZG56064.1"/>
    </source>
</evidence>
<evidence type="ECO:0000259" key="2">
    <source>
        <dbReference type="Pfam" id="PF05065"/>
    </source>
</evidence>
<dbReference type="NCBIfam" id="TIGR01554">
    <property type="entry name" value="major_cap_HK97"/>
    <property type="match status" value="1"/>
</dbReference>
<dbReference type="InterPro" id="IPR024455">
    <property type="entry name" value="Phage_capsid"/>
</dbReference>
<dbReference type="AlphaFoldDB" id="A0A261FAF2"/>
<protein>
    <submittedName>
        <fullName evidence="3">Phage major capsid protein, HK97</fullName>
    </submittedName>
</protein>
<dbReference type="Gene3D" id="3.30.2400.10">
    <property type="entry name" value="Major capsid protein gp5"/>
    <property type="match status" value="1"/>
</dbReference>
<proteinExistence type="predicted"/>
<keyword evidence="4" id="KW-1185">Reference proteome</keyword>
<dbReference type="Pfam" id="PF05065">
    <property type="entry name" value="Phage_capsid"/>
    <property type="match status" value="1"/>
</dbReference>
<evidence type="ECO:0000313" key="4">
    <source>
        <dbReference type="Proteomes" id="UP000228976"/>
    </source>
</evidence>
<dbReference type="Proteomes" id="UP000228976">
    <property type="component" value="Unassembled WGS sequence"/>
</dbReference>
<dbReference type="SUPFAM" id="SSF56563">
    <property type="entry name" value="Major capsid protein gp5"/>
    <property type="match status" value="1"/>
</dbReference>
<name>A0A261FAF2_9BIFI</name>
<evidence type="ECO:0000256" key="1">
    <source>
        <dbReference type="ARBA" id="ARBA00004328"/>
    </source>
</evidence>
<dbReference type="OrthoDB" id="3233650at2"/>
<sequence>MADPTMDRKSEHLELTPETQATIWKDAANQSAFMQLAQKIPLPGAGVRVPIIVGEPQAAWVGERDEIPKSGVTFEKKDMIPYKIAVIMPFSNEFKRDYQALYTQISQMGPSAIAKAFDQTVMGTLTKPGEAFDTLEKAERVSLGTTSKSVWNALNTADDKISAVNGALDGWALAPQGRSILRQTTDNNGRPLFLNGTDGADVATILGSPTHISRGIHVDATETGGDSHDQHLDEVVGVAGEFASAAWGAVSALDLSVSEQASLKIDGQQVNLWENDMFAVRIKMTVGFRIRDIHRFVLLTK</sequence>
<dbReference type="InterPro" id="IPR054612">
    <property type="entry name" value="Phage_capsid-like_C"/>
</dbReference>
<organism evidence="3 4">
    <name type="scientific">Aeriscardovia aeriphila</name>
    <dbReference type="NCBI Taxonomy" id="218139"/>
    <lineage>
        <taxon>Bacteria</taxon>
        <taxon>Bacillati</taxon>
        <taxon>Actinomycetota</taxon>
        <taxon>Actinomycetes</taxon>
        <taxon>Bifidobacteriales</taxon>
        <taxon>Bifidobacteriaceae</taxon>
        <taxon>Aeriscardovia</taxon>
    </lineage>
</organism>
<accession>A0A261FAF2</accession>
<dbReference type="EMBL" id="MWWU01000002">
    <property type="protein sequence ID" value="OZG56064.1"/>
    <property type="molecule type" value="Genomic_DNA"/>
</dbReference>
<dbReference type="RefSeq" id="WP_094689630.1">
    <property type="nucleotide sequence ID" value="NZ_JACBYZ010000001.1"/>
</dbReference>
<comment type="caution">
    <text evidence="3">The sequence shown here is derived from an EMBL/GenBank/DDBJ whole genome shotgun (WGS) entry which is preliminary data.</text>
</comment>
<dbReference type="Gene3D" id="3.30.2320.10">
    <property type="entry name" value="hypothetical protein PF0899 domain"/>
    <property type="match status" value="1"/>
</dbReference>
<feature type="domain" description="Phage capsid-like C-terminal" evidence="2">
    <location>
        <begin position="17"/>
        <end position="299"/>
    </location>
</feature>